<evidence type="ECO:0000313" key="2">
    <source>
        <dbReference type="EMBL" id="CAG6631124.1"/>
    </source>
</evidence>
<keyword evidence="1" id="KW-0812">Transmembrane</keyword>
<dbReference type="EMBL" id="HBUF01075986">
    <property type="protein sequence ID" value="CAG6631124.1"/>
    <property type="molecule type" value="Transcribed_RNA"/>
</dbReference>
<keyword evidence="1" id="KW-0472">Membrane</keyword>
<sequence length="109" mass="12883">MNAWYIVAYMQCAHLLPHMKWIVALTPPHWKQFYCNAMKLYSFPPPLPKNLYFILFFFLPFLYCQTHTRVNEGYLQYLLPGTACAFVFARLSTCCSNVVKKSQEKNIDF</sequence>
<dbReference type="AlphaFoldDB" id="A0A8D8QGJ7"/>
<feature type="transmembrane region" description="Helical" evidence="1">
    <location>
        <begin position="51"/>
        <end position="68"/>
    </location>
</feature>
<reference evidence="2" key="1">
    <citation type="submission" date="2021-05" db="EMBL/GenBank/DDBJ databases">
        <authorList>
            <person name="Alioto T."/>
            <person name="Alioto T."/>
            <person name="Gomez Garrido J."/>
        </authorList>
    </citation>
    <scope>NUCLEOTIDE SEQUENCE</scope>
</reference>
<protein>
    <submittedName>
        <fullName evidence="2">Uncharacterized protein</fullName>
    </submittedName>
</protein>
<accession>A0A8D8QGJ7</accession>
<name>A0A8D8QGJ7_9HEMI</name>
<proteinExistence type="predicted"/>
<evidence type="ECO:0000256" key="1">
    <source>
        <dbReference type="SAM" id="Phobius"/>
    </source>
</evidence>
<organism evidence="2">
    <name type="scientific">Cacopsylla melanoneura</name>
    <dbReference type="NCBI Taxonomy" id="428564"/>
    <lineage>
        <taxon>Eukaryota</taxon>
        <taxon>Metazoa</taxon>
        <taxon>Ecdysozoa</taxon>
        <taxon>Arthropoda</taxon>
        <taxon>Hexapoda</taxon>
        <taxon>Insecta</taxon>
        <taxon>Pterygota</taxon>
        <taxon>Neoptera</taxon>
        <taxon>Paraneoptera</taxon>
        <taxon>Hemiptera</taxon>
        <taxon>Sternorrhyncha</taxon>
        <taxon>Psylloidea</taxon>
        <taxon>Psyllidae</taxon>
        <taxon>Psyllinae</taxon>
        <taxon>Cacopsylla</taxon>
    </lineage>
</organism>
<feature type="transmembrane region" description="Helical" evidence="1">
    <location>
        <begin position="74"/>
        <end position="91"/>
    </location>
</feature>
<keyword evidence="1" id="KW-1133">Transmembrane helix</keyword>